<name>A0A7W9J349_9ACTN</name>
<evidence type="ECO:0000313" key="1">
    <source>
        <dbReference type="EMBL" id="MBB5834772.1"/>
    </source>
</evidence>
<dbReference type="Proteomes" id="UP000549971">
    <property type="component" value="Unassembled WGS sequence"/>
</dbReference>
<dbReference type="RefSeq" id="WP_184794494.1">
    <property type="nucleotide sequence ID" value="NZ_JACHMY010000001.1"/>
</dbReference>
<dbReference type="EMBL" id="JACHMY010000001">
    <property type="protein sequence ID" value="MBB5834772.1"/>
    <property type="molecule type" value="Genomic_DNA"/>
</dbReference>
<proteinExistence type="predicted"/>
<sequence>MTTLAEMPLPTDRRVCVWFGKHLIADYTNAPDAAAGYEEAMRSRFPSLRVTNEPAAVTRDAELS</sequence>
<keyword evidence="2" id="KW-1185">Reference proteome</keyword>
<evidence type="ECO:0000313" key="2">
    <source>
        <dbReference type="Proteomes" id="UP000549971"/>
    </source>
</evidence>
<accession>A0A7W9J349</accession>
<gene>
    <name evidence="1" type="ORF">HDA39_001506</name>
</gene>
<protein>
    <submittedName>
        <fullName evidence="1">Uncharacterized protein</fullName>
    </submittedName>
</protein>
<comment type="caution">
    <text evidence="1">The sequence shown here is derived from an EMBL/GenBank/DDBJ whole genome shotgun (WGS) entry which is preliminary data.</text>
</comment>
<organism evidence="1 2">
    <name type="scientific">Kribbella italica</name>
    <dbReference type="NCBI Taxonomy" id="1540520"/>
    <lineage>
        <taxon>Bacteria</taxon>
        <taxon>Bacillati</taxon>
        <taxon>Actinomycetota</taxon>
        <taxon>Actinomycetes</taxon>
        <taxon>Propionibacteriales</taxon>
        <taxon>Kribbellaceae</taxon>
        <taxon>Kribbella</taxon>
    </lineage>
</organism>
<reference evidence="1 2" key="1">
    <citation type="submission" date="2020-08" db="EMBL/GenBank/DDBJ databases">
        <title>Sequencing the genomes of 1000 actinobacteria strains.</title>
        <authorList>
            <person name="Klenk H.-P."/>
        </authorList>
    </citation>
    <scope>NUCLEOTIDE SEQUENCE [LARGE SCALE GENOMIC DNA]</scope>
    <source>
        <strain evidence="1 2">DSM 28967</strain>
    </source>
</reference>
<dbReference type="AlphaFoldDB" id="A0A7W9J349"/>